<dbReference type="Proteomes" id="UP000192276">
    <property type="component" value="Unassembled WGS sequence"/>
</dbReference>
<proteinExistence type="predicted"/>
<evidence type="ECO:0000313" key="2">
    <source>
        <dbReference type="Proteomes" id="UP000192276"/>
    </source>
</evidence>
<gene>
    <name evidence="1" type="ORF">A4R26_18565</name>
</gene>
<dbReference type="STRING" id="550983.A4R26_18565"/>
<accession>A0A1V9FT97</accession>
<sequence length="169" mass="19616">MCEIIHLPNAKSRLTKTFCHEEQERLATDALITFYDKTIAFFNNNPPGQLVKDLHKLLFALVEHQANNNLPVNFAASIYDIKQLLQLLEEADRLQQQGDLYSQHFFNLAEEFMHENNPVNLSCNLCRILLEFIKYELQIGYPTFINKFLPNVLALLEWLHNGATLVNNK</sequence>
<protein>
    <submittedName>
        <fullName evidence="1">Uncharacterized protein</fullName>
    </submittedName>
</protein>
<organism evidence="1 2">
    <name type="scientific">Niastella populi</name>
    <dbReference type="NCBI Taxonomy" id="550983"/>
    <lineage>
        <taxon>Bacteria</taxon>
        <taxon>Pseudomonadati</taxon>
        <taxon>Bacteroidota</taxon>
        <taxon>Chitinophagia</taxon>
        <taxon>Chitinophagales</taxon>
        <taxon>Chitinophagaceae</taxon>
        <taxon>Niastella</taxon>
    </lineage>
</organism>
<dbReference type="RefSeq" id="WP_081164074.1">
    <property type="nucleotide sequence ID" value="NZ_LWBP01000134.1"/>
</dbReference>
<dbReference type="EMBL" id="LWBP01000134">
    <property type="protein sequence ID" value="OQP61572.1"/>
    <property type="molecule type" value="Genomic_DNA"/>
</dbReference>
<dbReference type="AlphaFoldDB" id="A0A1V9FT97"/>
<name>A0A1V9FT97_9BACT</name>
<dbReference type="OrthoDB" id="9830930at2"/>
<reference evidence="2" key="1">
    <citation type="submission" date="2016-04" db="EMBL/GenBank/DDBJ databases">
        <authorList>
            <person name="Chen L."/>
            <person name="Zhuang W."/>
            <person name="Wang G."/>
        </authorList>
    </citation>
    <scope>NUCLEOTIDE SEQUENCE [LARGE SCALE GENOMIC DNA]</scope>
    <source>
        <strain evidence="2">208</strain>
    </source>
</reference>
<keyword evidence="2" id="KW-1185">Reference proteome</keyword>
<comment type="caution">
    <text evidence="1">The sequence shown here is derived from an EMBL/GenBank/DDBJ whole genome shotgun (WGS) entry which is preliminary data.</text>
</comment>
<evidence type="ECO:0000313" key="1">
    <source>
        <dbReference type="EMBL" id="OQP61572.1"/>
    </source>
</evidence>